<feature type="domain" description="ABC transmembrane type-1" evidence="13">
    <location>
        <begin position="96"/>
        <end position="386"/>
    </location>
</feature>
<dbReference type="CDD" id="cd18579">
    <property type="entry name" value="ABC_6TM_ABCC_D1"/>
    <property type="match status" value="1"/>
</dbReference>
<evidence type="ECO:0000256" key="7">
    <source>
        <dbReference type="ARBA" id="ARBA00022840"/>
    </source>
</evidence>
<dbReference type="GO" id="GO:0140359">
    <property type="term" value="F:ABC-type transporter activity"/>
    <property type="evidence" value="ECO:0007669"/>
    <property type="project" value="InterPro"/>
</dbReference>
<dbReference type="PROSITE" id="PS50893">
    <property type="entry name" value="ABC_TRANSPORTER_2"/>
    <property type="match status" value="2"/>
</dbReference>
<keyword evidence="6" id="KW-0547">Nucleotide-binding</keyword>
<feature type="compositionally biased region" description="Acidic residues" evidence="10">
    <location>
        <begin position="1561"/>
        <end position="1572"/>
    </location>
</feature>
<feature type="region of interest" description="Disordered" evidence="10">
    <location>
        <begin position="1466"/>
        <end position="1499"/>
    </location>
</feature>
<keyword evidence="8 11" id="KW-1133">Transmembrane helix</keyword>
<dbReference type="SUPFAM" id="SSF52540">
    <property type="entry name" value="P-loop containing nucleoside triphosphate hydrolases"/>
    <property type="match status" value="2"/>
</dbReference>
<dbReference type="Proteomes" id="UP000256970">
    <property type="component" value="Unassembled WGS sequence"/>
</dbReference>
<keyword evidence="5" id="KW-0677">Repeat</keyword>
<dbReference type="PANTHER" id="PTHR24223:SF443">
    <property type="entry name" value="MULTIDRUG-RESISTANCE LIKE PROTEIN 1, ISOFORM I"/>
    <property type="match status" value="1"/>
</dbReference>
<comment type="subcellular location">
    <subcellularLocation>
        <location evidence="1">Vacuole membrane</location>
        <topology evidence="1">Multi-pass membrane protein</topology>
    </subcellularLocation>
</comment>
<comment type="similarity">
    <text evidence="2">Belongs to the ABC transporter superfamily. ABCC family. Conjugate transporter (TC 3.A.1.208) subfamily.</text>
</comment>
<dbReference type="EMBL" id="FNXT01000984">
    <property type="protein sequence ID" value="SZX70293.1"/>
    <property type="molecule type" value="Genomic_DNA"/>
</dbReference>
<accession>A0A383VZJ2</accession>
<dbReference type="FunFam" id="1.20.1560.10:FF:000010">
    <property type="entry name" value="Multidrug resistance-associated ABC transporter"/>
    <property type="match status" value="1"/>
</dbReference>
<evidence type="ECO:0000259" key="12">
    <source>
        <dbReference type="PROSITE" id="PS50893"/>
    </source>
</evidence>
<feature type="compositionally biased region" description="Low complexity" evidence="10">
    <location>
        <begin position="741"/>
        <end position="752"/>
    </location>
</feature>
<name>A0A383VZJ2_TETOB</name>
<reference evidence="14 15" key="1">
    <citation type="submission" date="2016-10" db="EMBL/GenBank/DDBJ databases">
        <authorList>
            <person name="Cai Z."/>
        </authorList>
    </citation>
    <scope>NUCLEOTIDE SEQUENCE [LARGE SCALE GENOMIC DNA]</scope>
</reference>
<dbReference type="PROSITE" id="PS50929">
    <property type="entry name" value="ABC_TM1F"/>
    <property type="match status" value="2"/>
</dbReference>
<feature type="compositionally biased region" description="Low complexity" evidence="10">
    <location>
        <begin position="686"/>
        <end position="721"/>
    </location>
</feature>
<dbReference type="InterPro" id="IPR044746">
    <property type="entry name" value="ABCC_6TM_D1"/>
</dbReference>
<dbReference type="FunFam" id="3.40.50.300:FF:000163">
    <property type="entry name" value="Multidrug resistance-associated protein member 4"/>
    <property type="match status" value="1"/>
</dbReference>
<dbReference type="PANTHER" id="PTHR24223">
    <property type="entry name" value="ATP-BINDING CASSETTE SUB-FAMILY C"/>
    <property type="match status" value="1"/>
</dbReference>
<evidence type="ECO:0000256" key="8">
    <source>
        <dbReference type="ARBA" id="ARBA00022989"/>
    </source>
</evidence>
<dbReference type="InterPro" id="IPR017871">
    <property type="entry name" value="ABC_transporter-like_CS"/>
</dbReference>
<feature type="domain" description="ABC transporter" evidence="12">
    <location>
        <begin position="420"/>
        <end position="643"/>
    </location>
</feature>
<evidence type="ECO:0000256" key="5">
    <source>
        <dbReference type="ARBA" id="ARBA00022737"/>
    </source>
</evidence>
<dbReference type="CDD" id="cd03250">
    <property type="entry name" value="ABCC_MRP_domain1"/>
    <property type="match status" value="1"/>
</dbReference>
<evidence type="ECO:0000256" key="10">
    <source>
        <dbReference type="SAM" id="MobiDB-lite"/>
    </source>
</evidence>
<dbReference type="SUPFAM" id="SSF90123">
    <property type="entry name" value="ABC transporter transmembrane region"/>
    <property type="match status" value="2"/>
</dbReference>
<feature type="transmembrane region" description="Helical" evidence="11">
    <location>
        <begin position="217"/>
        <end position="238"/>
    </location>
</feature>
<sequence>MGKQQPEALDEGSRPSAPPIKIGNPSFFSKLFFLFIDPLIRYGHRTTLQPENLYTPDVVLTDRVHGVFEAAWQRELKSGRPDIRKAVVANSLGGLIFTGLLYAVSLAAQLVGPMMLNRIVGGLQCWARQGGQKGGQCPTAHDLYYFVIAISLAPLVQSLAENQMQFQLNVVGLKMRNGLMAAIYRKCLRLSNSALQSESTGRVVTLMSNDAQKVQDVMLAIHTLWGAPALIIVILVLLYQQVGWSTFVGFGIAVLYSPLSTKVSGRLIHFRRSLMQWTDARVGLMNEVVNSIQMIKFYAWESSFKAAVMEVRAKEAGILKRMIWWQALFTMLLFSGPVMMAVAVFAVYAATGHVFSPATAYTSLALFNLLRLPLAFLPMMVTMLINALVALNRIGDFLTKSESGLAALRSAAEGMPAGHIKVEGGDFTWEAGSSEASLTGVTFSAAPGSLTMVVGSVGSGKSSVLSALIGQMERVKGSVAVGGRVAYVAQSAWIVNDSVQENVIMGEAFEPAQYRVAVDVAQLLPDLEMLPNGDATEIGDRGVTLSGGQKQRVSIARAVYADADVYLLDDPLSAVDSHVGRALFERCIRGVLSDKTVVLVTNALQYLPYADNVLWMEGGRVRAQGKYQDLVDVGLNIAELVHLEGQDSSEEADDEQQHGSGSEVDGTELWEAARALHSDDHDEHQQQQQQQQQQQSSLQEAGKAAEAGSSSSSAGGSSSVSTPLSTDTSNGVLATITAAPAGSQPAAAATGQLPRPGSASSLQQQRGFSKQHRSASSSKLSGSAAAPLGSSKMRLPQSDIASAGSVKEASLRVASQAAAAPRSLSMVRLAAEANRNLTGVEAREKGNVSGGVIATYVAAGGGLLIAAWVVLMMAAEQGARVFTDTWLGFWASNAFHQGVWFYIGIYAALGITYSLITFFRTLRFMYTTVEAAVTLHNRLLQHMLRLPKAFFDTNPAGRILNRFSRDVETMDSVLNQSLIQFSNCFAAYLAILVVIAVSTKWFGIAIVPLTVIYVIIQRYYIPSARELQRIESITRSPIYSKFSEALAGVATIRAYRREAYFAAASDQLMELNAYAFVTQRAAASWLAMRLDFMGLVILTCAAVLCISGNISPGLAGLCLVYALDLTRYLKHGTAMASKTESDFNSVERVVQYLQPATEAPEETAPEVAATLPAGWPAAGAISVRDLKLRYRPGLPLVLRGVSFEVSPGEKVGLVGRTGSGKSSLLLALFRMVEVEPGSILIDGVDIRSLGLKQLRSQMSIIPQDPFMFSGSVRSNLDPFSSYDEPDLWRVLDAVGLKDTIVGLSDKLDARVVDGGNNFSQGQKQLFCMARAMLRNSRVLMLDEATASVDPETDRLIQAAIRSVFTATTMLTIAHRLNTIMDADRVLVLDQGLLLENGEPHALLQQQSGLFTGMVEQTGSSSSAYLRDVAREASYTRAATRSVPSGSAMHLHRLRQQQHSMVIGRPAPVGLVGEPVSEDSEEEQQQQGGAAGGGGRMFSRNRSELGLTRYTAQDPMGSAYLGGGAGFTRELSLLQRNAEAGALQGMGLAAAVTRRLSADAESAAEADAADAAEEQQQQRAAAGRVSHDRA</sequence>
<dbReference type="GO" id="GO:0005774">
    <property type="term" value="C:vacuolar membrane"/>
    <property type="evidence" value="ECO:0007669"/>
    <property type="project" value="UniProtKB-SubCell"/>
</dbReference>
<dbReference type="FunFam" id="3.40.50.300:FF:000997">
    <property type="entry name" value="Multidrug resistance-associated protein 1"/>
    <property type="match status" value="1"/>
</dbReference>
<feature type="transmembrane region" description="Helical" evidence="11">
    <location>
        <begin position="1095"/>
        <end position="1123"/>
    </location>
</feature>
<feature type="transmembrane region" description="Helical" evidence="11">
    <location>
        <begin position="143"/>
        <end position="160"/>
    </location>
</feature>
<feature type="transmembrane region" description="Helical" evidence="11">
    <location>
        <begin position="87"/>
        <end position="108"/>
    </location>
</feature>
<dbReference type="GO" id="GO:0016887">
    <property type="term" value="F:ATP hydrolysis activity"/>
    <property type="evidence" value="ECO:0007669"/>
    <property type="project" value="InterPro"/>
</dbReference>
<feature type="transmembrane region" description="Helical" evidence="11">
    <location>
        <begin position="244"/>
        <end position="265"/>
    </location>
</feature>
<evidence type="ECO:0000256" key="11">
    <source>
        <dbReference type="SAM" id="Phobius"/>
    </source>
</evidence>
<evidence type="ECO:0000256" key="6">
    <source>
        <dbReference type="ARBA" id="ARBA00022741"/>
    </source>
</evidence>
<dbReference type="InterPro" id="IPR027417">
    <property type="entry name" value="P-loop_NTPase"/>
</dbReference>
<feature type="compositionally biased region" description="Polar residues" evidence="10">
    <location>
        <begin position="758"/>
        <end position="768"/>
    </location>
</feature>
<evidence type="ECO:0000256" key="3">
    <source>
        <dbReference type="ARBA" id="ARBA00022448"/>
    </source>
</evidence>
<dbReference type="FunFam" id="1.20.1560.10:FF:000006">
    <property type="entry name" value="ATP-binding cassette, sub-family C (CFTR/MRP), member 9"/>
    <property type="match status" value="1"/>
</dbReference>
<feature type="transmembrane region" description="Helical" evidence="11">
    <location>
        <begin position="1001"/>
        <end position="1021"/>
    </location>
</feature>
<feature type="region of interest" description="Disordered" evidence="10">
    <location>
        <begin position="1556"/>
        <end position="1589"/>
    </location>
</feature>
<evidence type="ECO:0000256" key="4">
    <source>
        <dbReference type="ARBA" id="ARBA00022692"/>
    </source>
</evidence>
<feature type="compositionally biased region" description="Low complexity" evidence="10">
    <location>
        <begin position="774"/>
        <end position="792"/>
    </location>
</feature>
<feature type="transmembrane region" description="Helical" evidence="11">
    <location>
        <begin position="370"/>
        <end position="391"/>
    </location>
</feature>
<keyword evidence="7" id="KW-0067">ATP-binding</keyword>
<evidence type="ECO:0000256" key="9">
    <source>
        <dbReference type="ARBA" id="ARBA00023136"/>
    </source>
</evidence>
<feature type="region of interest" description="Disordered" evidence="10">
    <location>
        <begin position="677"/>
        <end position="728"/>
    </location>
</feature>
<gene>
    <name evidence="14" type="ORF">BQ4739_LOCUS10518</name>
</gene>
<feature type="transmembrane region" description="Helical" evidence="11">
    <location>
        <begin position="322"/>
        <end position="350"/>
    </location>
</feature>
<evidence type="ECO:0000313" key="14">
    <source>
        <dbReference type="EMBL" id="SZX70293.1"/>
    </source>
</evidence>
<dbReference type="STRING" id="3088.A0A383VZJ2"/>
<dbReference type="InterPro" id="IPR050173">
    <property type="entry name" value="ABC_transporter_C-like"/>
</dbReference>
<feature type="domain" description="ABC transporter" evidence="12">
    <location>
        <begin position="1183"/>
        <end position="1415"/>
    </location>
</feature>
<dbReference type="InterPro" id="IPR011527">
    <property type="entry name" value="ABC1_TM_dom"/>
</dbReference>
<dbReference type="InterPro" id="IPR003593">
    <property type="entry name" value="AAA+_ATPase"/>
</dbReference>
<dbReference type="SMART" id="SM00382">
    <property type="entry name" value="AAA"/>
    <property type="match status" value="2"/>
</dbReference>
<dbReference type="GO" id="GO:0005524">
    <property type="term" value="F:ATP binding"/>
    <property type="evidence" value="ECO:0007669"/>
    <property type="project" value="UniProtKB-KW"/>
</dbReference>
<dbReference type="InterPro" id="IPR003439">
    <property type="entry name" value="ABC_transporter-like_ATP-bd"/>
</dbReference>
<keyword evidence="9 11" id="KW-0472">Membrane</keyword>
<dbReference type="Pfam" id="PF00005">
    <property type="entry name" value="ABC_tran"/>
    <property type="match status" value="2"/>
</dbReference>
<evidence type="ECO:0000256" key="2">
    <source>
        <dbReference type="ARBA" id="ARBA00009726"/>
    </source>
</evidence>
<feature type="region of interest" description="Disordered" evidence="10">
    <location>
        <begin position="1"/>
        <end position="21"/>
    </location>
</feature>
<dbReference type="Pfam" id="PF00664">
    <property type="entry name" value="ABC_membrane"/>
    <property type="match status" value="2"/>
</dbReference>
<protein>
    <submittedName>
        <fullName evidence="14">Uncharacterized protein</fullName>
    </submittedName>
</protein>
<dbReference type="Gene3D" id="3.40.50.300">
    <property type="entry name" value="P-loop containing nucleotide triphosphate hydrolases"/>
    <property type="match status" value="2"/>
</dbReference>
<dbReference type="PROSITE" id="PS00211">
    <property type="entry name" value="ABC_TRANSPORTER_1"/>
    <property type="match status" value="2"/>
</dbReference>
<feature type="domain" description="ABC transmembrane type-1" evidence="13">
    <location>
        <begin position="867"/>
        <end position="1141"/>
    </location>
</feature>
<dbReference type="Gene3D" id="1.20.1560.10">
    <property type="entry name" value="ABC transporter type 1, transmembrane domain"/>
    <property type="match status" value="2"/>
</dbReference>
<feature type="transmembrane region" description="Helical" evidence="11">
    <location>
        <begin position="895"/>
        <end position="916"/>
    </location>
</feature>
<dbReference type="InterPro" id="IPR036640">
    <property type="entry name" value="ABC1_TM_sf"/>
</dbReference>
<feature type="region of interest" description="Disordered" evidence="10">
    <location>
        <begin position="741"/>
        <end position="793"/>
    </location>
</feature>
<evidence type="ECO:0000256" key="1">
    <source>
        <dbReference type="ARBA" id="ARBA00004128"/>
    </source>
</evidence>
<proteinExistence type="inferred from homology"/>
<keyword evidence="4 11" id="KW-0812">Transmembrane</keyword>
<feature type="transmembrane region" description="Helical" evidence="11">
    <location>
        <begin position="853"/>
        <end position="875"/>
    </location>
</feature>
<keyword evidence="3" id="KW-0813">Transport</keyword>
<organism evidence="14 15">
    <name type="scientific">Tetradesmus obliquus</name>
    <name type="common">Green alga</name>
    <name type="synonym">Acutodesmus obliquus</name>
    <dbReference type="NCBI Taxonomy" id="3088"/>
    <lineage>
        <taxon>Eukaryota</taxon>
        <taxon>Viridiplantae</taxon>
        <taxon>Chlorophyta</taxon>
        <taxon>core chlorophytes</taxon>
        <taxon>Chlorophyceae</taxon>
        <taxon>CS clade</taxon>
        <taxon>Sphaeropleales</taxon>
        <taxon>Scenedesmaceae</taxon>
        <taxon>Tetradesmus</taxon>
    </lineage>
</organism>
<evidence type="ECO:0000313" key="15">
    <source>
        <dbReference type="Proteomes" id="UP000256970"/>
    </source>
</evidence>
<keyword evidence="15" id="KW-1185">Reference proteome</keyword>
<feature type="transmembrane region" description="Helical" evidence="11">
    <location>
        <begin position="978"/>
        <end position="995"/>
    </location>
</feature>
<evidence type="ECO:0000259" key="13">
    <source>
        <dbReference type="PROSITE" id="PS50929"/>
    </source>
</evidence>
<dbReference type="CDD" id="cd03244">
    <property type="entry name" value="ABCC_MRP_domain2"/>
    <property type="match status" value="1"/>
</dbReference>